<dbReference type="RefSeq" id="WP_177011183.1">
    <property type="nucleotide sequence ID" value="NZ_JACARV010000107.1"/>
</dbReference>
<evidence type="ECO:0000259" key="5">
    <source>
        <dbReference type="PROSITE" id="PS51898"/>
    </source>
</evidence>
<dbReference type="GO" id="GO:0006310">
    <property type="term" value="P:DNA recombination"/>
    <property type="evidence" value="ECO:0007669"/>
    <property type="project" value="UniProtKB-KW"/>
</dbReference>
<dbReference type="GO" id="GO:0003677">
    <property type="term" value="F:DNA binding"/>
    <property type="evidence" value="ECO:0007669"/>
    <property type="project" value="UniProtKB-KW"/>
</dbReference>
<dbReference type="CDD" id="cd00397">
    <property type="entry name" value="DNA_BRE_C"/>
    <property type="match status" value="1"/>
</dbReference>
<keyword evidence="3" id="KW-0238">DNA-binding</keyword>
<dbReference type="InterPro" id="IPR050090">
    <property type="entry name" value="Tyrosine_recombinase_XerCD"/>
</dbReference>
<dbReference type="PANTHER" id="PTHR30349">
    <property type="entry name" value="PHAGE INTEGRASE-RELATED"/>
    <property type="match status" value="1"/>
</dbReference>
<dbReference type="PROSITE" id="PS51898">
    <property type="entry name" value="TYR_RECOMBINASE"/>
    <property type="match status" value="1"/>
</dbReference>
<dbReference type="InterPro" id="IPR011010">
    <property type="entry name" value="DNA_brk_join_enz"/>
</dbReference>
<evidence type="ECO:0000256" key="2">
    <source>
        <dbReference type="ARBA" id="ARBA00022908"/>
    </source>
</evidence>
<evidence type="ECO:0000256" key="3">
    <source>
        <dbReference type="ARBA" id="ARBA00023125"/>
    </source>
</evidence>
<dbReference type="InterPro" id="IPR002104">
    <property type="entry name" value="Integrase_catalytic"/>
</dbReference>
<dbReference type="AlphaFoldDB" id="A0A7Y7ZGV4"/>
<keyword evidence="4" id="KW-0233">DNA recombination</keyword>
<evidence type="ECO:0000256" key="4">
    <source>
        <dbReference type="ARBA" id="ARBA00023172"/>
    </source>
</evidence>
<comment type="subcellular location">
    <subcellularLocation>
        <location evidence="1">Cytoplasm</location>
    </subcellularLocation>
</comment>
<accession>A0A7Y7ZGV4</accession>
<keyword evidence="2" id="KW-0229">DNA integration</keyword>
<dbReference type="Gene3D" id="1.10.150.130">
    <property type="match status" value="1"/>
</dbReference>
<name>A0A7Y7ZGV4_PSEPU</name>
<dbReference type="GO" id="GO:0005737">
    <property type="term" value="C:cytoplasm"/>
    <property type="evidence" value="ECO:0007669"/>
    <property type="project" value="UniProtKB-SubCell"/>
</dbReference>
<evidence type="ECO:0000313" key="7">
    <source>
        <dbReference type="Proteomes" id="UP000542695"/>
    </source>
</evidence>
<evidence type="ECO:0000313" key="6">
    <source>
        <dbReference type="EMBL" id="NWC83820.1"/>
    </source>
</evidence>
<proteinExistence type="predicted"/>
<reference evidence="6 7" key="1">
    <citation type="submission" date="2020-04" db="EMBL/GenBank/DDBJ databases">
        <title>Molecular characterization of pseudomonads from Agaricus bisporus reveal novel blotch 2 pathogens in Western Europe.</title>
        <authorList>
            <person name="Taparia T."/>
            <person name="Krijger M."/>
            <person name="Haynes E."/>
            <person name="Elpinstone J.G."/>
            <person name="Noble R."/>
            <person name="Van Der Wolf J."/>
        </authorList>
    </citation>
    <scope>NUCLEOTIDE SEQUENCE [LARGE SCALE GENOMIC DNA]</scope>
    <source>
        <strain evidence="6 7">P7765</strain>
    </source>
</reference>
<dbReference type="InterPro" id="IPR013762">
    <property type="entry name" value="Integrase-like_cat_sf"/>
</dbReference>
<dbReference type="InterPro" id="IPR010998">
    <property type="entry name" value="Integrase_recombinase_N"/>
</dbReference>
<dbReference type="SUPFAM" id="SSF56349">
    <property type="entry name" value="DNA breaking-rejoining enzymes"/>
    <property type="match status" value="1"/>
</dbReference>
<comment type="caution">
    <text evidence="6">The sequence shown here is derived from an EMBL/GenBank/DDBJ whole genome shotgun (WGS) entry which is preliminary data.</text>
</comment>
<organism evidence="6 7">
    <name type="scientific">Pseudomonas putida</name>
    <name type="common">Arthrobacter siderocapsulatus</name>
    <dbReference type="NCBI Taxonomy" id="303"/>
    <lineage>
        <taxon>Bacteria</taxon>
        <taxon>Pseudomonadati</taxon>
        <taxon>Pseudomonadota</taxon>
        <taxon>Gammaproteobacteria</taxon>
        <taxon>Pseudomonadales</taxon>
        <taxon>Pseudomonadaceae</taxon>
        <taxon>Pseudomonas</taxon>
    </lineage>
</organism>
<feature type="domain" description="Tyr recombinase" evidence="5">
    <location>
        <begin position="217"/>
        <end position="428"/>
    </location>
</feature>
<gene>
    <name evidence="6" type="ORF">HX798_26565</name>
</gene>
<dbReference type="EMBL" id="JACARV010000107">
    <property type="protein sequence ID" value="NWC83820.1"/>
    <property type="molecule type" value="Genomic_DNA"/>
</dbReference>
<dbReference type="PANTHER" id="PTHR30349:SF77">
    <property type="entry name" value="TYROSINE RECOMBINASE XERC"/>
    <property type="match status" value="1"/>
</dbReference>
<dbReference type="Gene3D" id="1.10.443.10">
    <property type="entry name" value="Intergrase catalytic core"/>
    <property type="match status" value="1"/>
</dbReference>
<sequence>MATGIEKPFPLFDSYAEFRRLNLNDLSGERAIVIGHLHQADQSTDPVNSYLAVRDFLNSYVGSEGTFNSYRTHVERLLLWCILVAKLPILSLRRTHAEAFLEFCMQPPAAWVGPVVKARFVRVGSRKKAPTDTYVINDAWKPFNLTQPKLVRKLAEEANVEPPAPAIYKMSSGSVAQVFAVCQSFYQFCIDEDLTDANPFRAVKQKSRYTQRQTRNVSGRSLTHLQWEFVIDTAELMAEEDAEQHERTLFILVTLFSLYLRISDLVGRVDWEPTMGSFKKEGDDWWFHAVRKGNKASKVSVRQDYLPYLKRYRATLALSPLPYPGELTPLLRTLNGRGGLSDRHVRELIQGVFDRAVERMKAEGQEDEEITNLRAASLHWLRHTSATFDAPYRDMKDLQADLGHESLSTTQDNYYDSLDGKRALSVRDLRIKGH</sequence>
<evidence type="ECO:0000256" key="1">
    <source>
        <dbReference type="ARBA" id="ARBA00004496"/>
    </source>
</evidence>
<dbReference type="GO" id="GO:0015074">
    <property type="term" value="P:DNA integration"/>
    <property type="evidence" value="ECO:0007669"/>
    <property type="project" value="UniProtKB-KW"/>
</dbReference>
<protein>
    <submittedName>
        <fullName evidence="6">Site-specific integrase</fullName>
    </submittedName>
</protein>
<dbReference type="Proteomes" id="UP000542695">
    <property type="component" value="Unassembled WGS sequence"/>
</dbReference>